<accession>A0A2M6WT67</accession>
<dbReference type="PANTHER" id="PTHR47505">
    <property type="entry name" value="DNA UTILIZATION PROTEIN YHGH"/>
    <property type="match status" value="1"/>
</dbReference>
<dbReference type="InterPro" id="IPR029057">
    <property type="entry name" value="PRTase-like"/>
</dbReference>
<dbReference type="Proteomes" id="UP000228533">
    <property type="component" value="Unassembled WGS sequence"/>
</dbReference>
<dbReference type="InterPro" id="IPR044005">
    <property type="entry name" value="DZR_2"/>
</dbReference>
<dbReference type="Gene3D" id="3.40.50.2020">
    <property type="match status" value="1"/>
</dbReference>
<dbReference type="InterPro" id="IPR000836">
    <property type="entry name" value="PRTase_dom"/>
</dbReference>
<comment type="caution">
    <text evidence="4">The sequence shown here is derived from an EMBL/GenBank/DDBJ whole genome shotgun (WGS) entry which is preliminary data.</text>
</comment>
<dbReference type="InterPro" id="IPR051910">
    <property type="entry name" value="ComF/GntX_DNA_util-trans"/>
</dbReference>
<organism evidence="4 5">
    <name type="scientific">Candidatus Falkowbacteria bacterium CG10_big_fil_rev_8_21_14_0_10_37_14</name>
    <dbReference type="NCBI Taxonomy" id="1974561"/>
    <lineage>
        <taxon>Bacteria</taxon>
        <taxon>Candidatus Falkowiibacteriota</taxon>
    </lineage>
</organism>
<evidence type="ECO:0000313" key="4">
    <source>
        <dbReference type="EMBL" id="PIT95916.1"/>
    </source>
</evidence>
<evidence type="ECO:0000259" key="2">
    <source>
        <dbReference type="Pfam" id="PF00156"/>
    </source>
</evidence>
<evidence type="ECO:0000313" key="5">
    <source>
        <dbReference type="Proteomes" id="UP000228533"/>
    </source>
</evidence>
<dbReference type="PANTHER" id="PTHR47505:SF1">
    <property type="entry name" value="DNA UTILIZATION PROTEIN YHGH"/>
    <property type="match status" value="1"/>
</dbReference>
<comment type="similarity">
    <text evidence="1">Belongs to the ComF/GntX family.</text>
</comment>
<feature type="domain" description="Phosphoribosyltransferase" evidence="2">
    <location>
        <begin position="201"/>
        <end position="239"/>
    </location>
</feature>
<protein>
    <recommendedName>
        <fullName evidence="6">Phosphoribosyltransferase domain-containing protein</fullName>
    </recommendedName>
</protein>
<dbReference type="EMBL" id="PFAM01000018">
    <property type="protein sequence ID" value="PIT95916.1"/>
    <property type="molecule type" value="Genomic_DNA"/>
</dbReference>
<dbReference type="SUPFAM" id="SSF53271">
    <property type="entry name" value="PRTase-like"/>
    <property type="match status" value="1"/>
</dbReference>
<dbReference type="AlphaFoldDB" id="A0A2M6WT67"/>
<dbReference type="Pfam" id="PF18912">
    <property type="entry name" value="DZR_2"/>
    <property type="match status" value="1"/>
</dbReference>
<gene>
    <name evidence="4" type="ORF">COT94_03195</name>
</gene>
<dbReference type="CDD" id="cd06223">
    <property type="entry name" value="PRTases_typeI"/>
    <property type="match status" value="1"/>
</dbReference>
<proteinExistence type="inferred from homology"/>
<evidence type="ECO:0000259" key="3">
    <source>
        <dbReference type="Pfam" id="PF18912"/>
    </source>
</evidence>
<sequence length="242" mass="27205">MEFIGNNFNILIEALFPKRCFVCNRLGAWFCLSCRTKLPRRNIRQCLVCGRFNYWQQLCSDCGGQQLNNLIASYNYKVVAIANGLKACKYHFASSVGEELGELLAEYWLAWREEASQAIVKPRWFNSNLLIIPIPLASRRARFRGFNQSEILAEILARKTNYDLDRHSLIRLHFKKPQAELSASDRQSNVLDAFKWTGTPLKGRNILLIDDVATTGSTLISAAKALKIGGAGQVIGLVLAHG</sequence>
<feature type="domain" description="Double zinc ribbon" evidence="3">
    <location>
        <begin position="11"/>
        <end position="62"/>
    </location>
</feature>
<dbReference type="Pfam" id="PF00156">
    <property type="entry name" value="Pribosyltran"/>
    <property type="match status" value="1"/>
</dbReference>
<name>A0A2M6WT67_9BACT</name>
<evidence type="ECO:0008006" key="6">
    <source>
        <dbReference type="Google" id="ProtNLM"/>
    </source>
</evidence>
<reference evidence="5" key="1">
    <citation type="submission" date="2017-09" db="EMBL/GenBank/DDBJ databases">
        <title>Depth-based differentiation of microbial function through sediment-hosted aquifers and enrichment of novel symbionts in the deep terrestrial subsurface.</title>
        <authorList>
            <person name="Probst A.J."/>
            <person name="Ladd B."/>
            <person name="Jarett J.K."/>
            <person name="Geller-Mcgrath D.E."/>
            <person name="Sieber C.M.K."/>
            <person name="Emerson J.B."/>
            <person name="Anantharaman K."/>
            <person name="Thomas B.C."/>
            <person name="Malmstrom R."/>
            <person name="Stieglmeier M."/>
            <person name="Klingl A."/>
            <person name="Woyke T."/>
            <person name="Ryan C.M."/>
            <person name="Banfield J.F."/>
        </authorList>
    </citation>
    <scope>NUCLEOTIDE SEQUENCE [LARGE SCALE GENOMIC DNA]</scope>
</reference>
<evidence type="ECO:0000256" key="1">
    <source>
        <dbReference type="ARBA" id="ARBA00008007"/>
    </source>
</evidence>